<dbReference type="PANTHER" id="PTHR43827:SF3">
    <property type="entry name" value="NADP-DEPENDENT OXIDOREDUCTASE DOMAIN-CONTAINING PROTEIN"/>
    <property type="match status" value="1"/>
</dbReference>
<comment type="similarity">
    <text evidence="1">Belongs to the aldo/keto reductase family.</text>
</comment>
<gene>
    <name evidence="8" type="ORF">DV520_09895</name>
</gene>
<dbReference type="CDD" id="cd19071">
    <property type="entry name" value="AKR_AKR1-5-like"/>
    <property type="match status" value="1"/>
</dbReference>
<feature type="site" description="Lowers pKa of active site Tyr" evidence="6">
    <location>
        <position position="78"/>
    </location>
</feature>
<feature type="domain" description="NADP-dependent oxidoreductase" evidence="7">
    <location>
        <begin position="19"/>
        <end position="266"/>
    </location>
</feature>
<dbReference type="Pfam" id="PF00248">
    <property type="entry name" value="Aldo_ket_red"/>
    <property type="match status" value="1"/>
</dbReference>
<dbReference type="OrthoDB" id="9804790at2"/>
<evidence type="ECO:0000256" key="4">
    <source>
        <dbReference type="PIRSR" id="PIRSR000097-1"/>
    </source>
</evidence>
<dbReference type="PIRSF" id="PIRSF000097">
    <property type="entry name" value="AKR"/>
    <property type="match status" value="1"/>
</dbReference>
<evidence type="ECO:0000313" key="9">
    <source>
        <dbReference type="Proteomes" id="UP000260649"/>
    </source>
</evidence>
<keyword evidence="3" id="KW-0560">Oxidoreductase</keyword>
<dbReference type="PROSITE" id="PS00798">
    <property type="entry name" value="ALDOKETO_REDUCTASE_1"/>
    <property type="match status" value="1"/>
</dbReference>
<feature type="active site" description="Proton donor" evidence="4">
    <location>
        <position position="53"/>
    </location>
</feature>
<protein>
    <submittedName>
        <fullName evidence="8">Aldo/keto reductase</fullName>
    </submittedName>
</protein>
<sequence>MKHHGETFSLANGVAIPCLGFGTWQMKEGPETVAAIQKALELGYRHIDTAAYYQNERSVGQAVRASGLPREAVFVTSKVWNTDRGYESTLRAFDRTMEKLGLDYLDLYLIHWPAAANRFDNWEDINGQTWRAMTELYQQGRVRAIGVSNFLPHHLEPLLKTEVAPMVNQVECNPGCQQKQTLAYCRDHGILVEAWSPLGSGRVLENATLQALGKQYGKSAAQICLRWCLEQGVLPLPKSVTPQRIQENTAIFDFALTPEDMARIAALPPFGGSGHDPDQIAF</sequence>
<comment type="caution">
    <text evidence="8">The sequence shown here is derived from an EMBL/GenBank/DDBJ whole genome shotgun (WGS) entry which is preliminary data.</text>
</comment>
<dbReference type="InterPro" id="IPR036812">
    <property type="entry name" value="NAD(P)_OxRdtase_dom_sf"/>
</dbReference>
<dbReference type="EMBL" id="QQRQ01000020">
    <property type="protein sequence ID" value="RFT05987.1"/>
    <property type="molecule type" value="Genomic_DNA"/>
</dbReference>
<evidence type="ECO:0000313" key="8">
    <source>
        <dbReference type="EMBL" id="RFT05987.1"/>
    </source>
</evidence>
<dbReference type="FunFam" id="3.20.20.100:FF:000015">
    <property type="entry name" value="Oxidoreductase, aldo/keto reductase family"/>
    <property type="match status" value="1"/>
</dbReference>
<dbReference type="PANTHER" id="PTHR43827">
    <property type="entry name" value="2,5-DIKETO-D-GLUCONIC ACID REDUCTASE"/>
    <property type="match status" value="1"/>
</dbReference>
<accession>A0A3E2B1V8</accession>
<keyword evidence="9" id="KW-1185">Reference proteome</keyword>
<dbReference type="InterPro" id="IPR023210">
    <property type="entry name" value="NADP_OxRdtase_dom"/>
</dbReference>
<evidence type="ECO:0000256" key="6">
    <source>
        <dbReference type="PIRSR" id="PIRSR000097-3"/>
    </source>
</evidence>
<dbReference type="PROSITE" id="PS00063">
    <property type="entry name" value="ALDOKETO_REDUCTASE_3"/>
    <property type="match status" value="1"/>
</dbReference>
<dbReference type="PROSITE" id="PS00062">
    <property type="entry name" value="ALDOKETO_REDUCTASE_2"/>
    <property type="match status" value="1"/>
</dbReference>
<dbReference type="GeneID" id="97996045"/>
<evidence type="ECO:0000256" key="5">
    <source>
        <dbReference type="PIRSR" id="PIRSR000097-2"/>
    </source>
</evidence>
<dbReference type="SUPFAM" id="SSF51430">
    <property type="entry name" value="NAD(P)-linked oxidoreductase"/>
    <property type="match status" value="1"/>
</dbReference>
<proteinExistence type="inferred from homology"/>
<dbReference type="RefSeq" id="WP_021919113.1">
    <property type="nucleotide sequence ID" value="NZ_CAKXKJ010000007.1"/>
</dbReference>
<evidence type="ECO:0000256" key="1">
    <source>
        <dbReference type="ARBA" id="ARBA00007905"/>
    </source>
</evidence>
<name>A0A3E2B1V8_9FIRM</name>
<dbReference type="InterPro" id="IPR020471">
    <property type="entry name" value="AKR"/>
</dbReference>
<dbReference type="AlphaFoldDB" id="A0A3E2B1V8"/>
<evidence type="ECO:0000256" key="3">
    <source>
        <dbReference type="ARBA" id="ARBA00023002"/>
    </source>
</evidence>
<dbReference type="PRINTS" id="PR00069">
    <property type="entry name" value="ALDKETRDTASE"/>
</dbReference>
<dbReference type="GO" id="GO:0016616">
    <property type="term" value="F:oxidoreductase activity, acting on the CH-OH group of donors, NAD or NADP as acceptor"/>
    <property type="evidence" value="ECO:0007669"/>
    <property type="project" value="UniProtKB-ARBA"/>
</dbReference>
<dbReference type="Proteomes" id="UP000260649">
    <property type="component" value="Unassembled WGS sequence"/>
</dbReference>
<dbReference type="Gene3D" id="3.20.20.100">
    <property type="entry name" value="NADP-dependent oxidoreductase domain"/>
    <property type="match status" value="1"/>
</dbReference>
<evidence type="ECO:0000256" key="2">
    <source>
        <dbReference type="ARBA" id="ARBA00022857"/>
    </source>
</evidence>
<keyword evidence="2" id="KW-0521">NADP</keyword>
<dbReference type="InterPro" id="IPR018170">
    <property type="entry name" value="Aldo/ket_reductase_CS"/>
</dbReference>
<organism evidence="8 9">
    <name type="scientific">Evtepia gabavorous</name>
    <dbReference type="NCBI Taxonomy" id="2211183"/>
    <lineage>
        <taxon>Bacteria</taxon>
        <taxon>Bacillati</taxon>
        <taxon>Bacillota</taxon>
        <taxon>Clostridia</taxon>
        <taxon>Eubacteriales</taxon>
        <taxon>Evtepia</taxon>
    </lineage>
</organism>
<reference evidence="8 9" key="1">
    <citation type="submission" date="2018-07" db="EMBL/GenBank/DDBJ databases">
        <title>GABA Modulating Bacteria of the Human Gut Microbiota.</title>
        <authorList>
            <person name="Strandwitz P."/>
            <person name="Kim K.H."/>
            <person name="Terekhova D."/>
            <person name="Liu J.K."/>
            <person name="Sharma A."/>
            <person name="Levering J."/>
            <person name="Mcdonald D."/>
            <person name="Dietrich D."/>
            <person name="Ramadhar T.R."/>
            <person name="Lekbua A."/>
            <person name="Mroue N."/>
            <person name="Liston C."/>
            <person name="Stewart E.J."/>
            <person name="Dubin M.J."/>
            <person name="Zengler K."/>
            <person name="Knight R."/>
            <person name="Gilbert J.A."/>
            <person name="Clardy J."/>
            <person name="Lewis K."/>
        </authorList>
    </citation>
    <scope>NUCLEOTIDE SEQUENCE [LARGE SCALE GENOMIC DNA]</scope>
    <source>
        <strain evidence="8 9">KLE1738</strain>
    </source>
</reference>
<evidence type="ECO:0000259" key="7">
    <source>
        <dbReference type="Pfam" id="PF00248"/>
    </source>
</evidence>
<feature type="binding site" evidence="5">
    <location>
        <position position="111"/>
    </location>
    <ligand>
        <name>substrate</name>
    </ligand>
</feature>